<sequence>MGLPEKLPSLPRPAILRPRRLPSFILTATAFCMVLFYTLLSLAPCMIPSGTCYRGYASSWSFDASSVQHADWMASIPDETPITSLSIPGTHDTMTYNMTDNIKLQCQNANLTTQLESGLRYFDIRARLEDNKLRIYHANGFTGFEYDEVLLAMFDFLDAHPSEAIVMRLKEEGKPIGKANTRSFEETFNYYLDSSPETAEGAQSHLYLYDRIRPIPTLGELRSRIFLLQNFQTENAKPYGLAWEGDQMVLEDYWIIPDIYHLSDKWTAIRDALMDAATAPLDNKKLHLAHVSASVGVLPIEAAAGPMNRTVVGMNDMTGQWLRDFEKVEGVSRTGIVILDFPGRRLVEAILAWNKRLMV</sequence>
<dbReference type="Pfam" id="PF00388">
    <property type="entry name" value="PI-PLC-X"/>
    <property type="match status" value="1"/>
</dbReference>
<keyword evidence="1" id="KW-0472">Membrane</keyword>
<dbReference type="Proteomes" id="UP000887229">
    <property type="component" value="Unassembled WGS sequence"/>
</dbReference>
<reference evidence="3" key="1">
    <citation type="journal article" date="2021" name="IMA Fungus">
        <title>Genomic characterization of three marine fungi, including Emericellopsis atlantica sp. nov. with signatures of a generalist lifestyle and marine biomass degradation.</title>
        <authorList>
            <person name="Hagestad O.C."/>
            <person name="Hou L."/>
            <person name="Andersen J.H."/>
            <person name="Hansen E.H."/>
            <person name="Altermark B."/>
            <person name="Li C."/>
            <person name="Kuhnert E."/>
            <person name="Cox R.J."/>
            <person name="Crous P.W."/>
            <person name="Spatafora J.W."/>
            <person name="Lail K."/>
            <person name="Amirebrahimi M."/>
            <person name="Lipzen A."/>
            <person name="Pangilinan J."/>
            <person name="Andreopoulos W."/>
            <person name="Hayes R.D."/>
            <person name="Ng V."/>
            <person name="Grigoriev I.V."/>
            <person name="Jackson S.A."/>
            <person name="Sutton T.D.S."/>
            <person name="Dobson A.D.W."/>
            <person name="Rama T."/>
        </authorList>
    </citation>
    <scope>NUCLEOTIDE SEQUENCE</scope>
    <source>
        <strain evidence="3">TS7</strain>
    </source>
</reference>
<organism evidence="3 4">
    <name type="scientific">Emericellopsis atlantica</name>
    <dbReference type="NCBI Taxonomy" id="2614577"/>
    <lineage>
        <taxon>Eukaryota</taxon>
        <taxon>Fungi</taxon>
        <taxon>Dikarya</taxon>
        <taxon>Ascomycota</taxon>
        <taxon>Pezizomycotina</taxon>
        <taxon>Sordariomycetes</taxon>
        <taxon>Hypocreomycetidae</taxon>
        <taxon>Hypocreales</taxon>
        <taxon>Bionectriaceae</taxon>
        <taxon>Emericellopsis</taxon>
    </lineage>
</organism>
<evidence type="ECO:0000256" key="1">
    <source>
        <dbReference type="SAM" id="Phobius"/>
    </source>
</evidence>
<evidence type="ECO:0000259" key="2">
    <source>
        <dbReference type="SMART" id="SM00148"/>
    </source>
</evidence>
<dbReference type="InterPro" id="IPR017946">
    <property type="entry name" value="PLC-like_Pdiesterase_TIM-brl"/>
</dbReference>
<dbReference type="GeneID" id="70294921"/>
<dbReference type="OrthoDB" id="1046782at2759"/>
<dbReference type="PANTHER" id="PTHR13593:SF113">
    <property type="entry name" value="SI:DKEY-266F7.9"/>
    <property type="match status" value="1"/>
</dbReference>
<dbReference type="GO" id="GO:0006629">
    <property type="term" value="P:lipid metabolic process"/>
    <property type="evidence" value="ECO:0007669"/>
    <property type="project" value="InterPro"/>
</dbReference>
<evidence type="ECO:0000313" key="3">
    <source>
        <dbReference type="EMBL" id="KAG9251614.1"/>
    </source>
</evidence>
<dbReference type="CDD" id="cd08586">
    <property type="entry name" value="PI-PLCc_BcPLC_like"/>
    <property type="match status" value="1"/>
</dbReference>
<dbReference type="PANTHER" id="PTHR13593">
    <property type="match status" value="1"/>
</dbReference>
<evidence type="ECO:0000313" key="4">
    <source>
        <dbReference type="Proteomes" id="UP000887229"/>
    </source>
</evidence>
<keyword evidence="1" id="KW-0812">Transmembrane</keyword>
<keyword evidence="1" id="KW-1133">Transmembrane helix</keyword>
<dbReference type="GO" id="GO:0008081">
    <property type="term" value="F:phosphoric diester hydrolase activity"/>
    <property type="evidence" value="ECO:0007669"/>
    <property type="project" value="InterPro"/>
</dbReference>
<dbReference type="InterPro" id="IPR000909">
    <property type="entry name" value="PLipase_C_PInositol-sp_X_dom"/>
</dbReference>
<dbReference type="PROSITE" id="PS50007">
    <property type="entry name" value="PIPLC_X_DOMAIN"/>
    <property type="match status" value="1"/>
</dbReference>
<keyword evidence="4" id="KW-1185">Reference proteome</keyword>
<protein>
    <submittedName>
        <fullName evidence="3">PLC-like phosphodiesterase</fullName>
    </submittedName>
</protein>
<dbReference type="SMART" id="SM00148">
    <property type="entry name" value="PLCXc"/>
    <property type="match status" value="1"/>
</dbReference>
<comment type="caution">
    <text evidence="3">The sequence shown here is derived from an EMBL/GenBank/DDBJ whole genome shotgun (WGS) entry which is preliminary data.</text>
</comment>
<dbReference type="EMBL" id="MU251267">
    <property type="protein sequence ID" value="KAG9251614.1"/>
    <property type="molecule type" value="Genomic_DNA"/>
</dbReference>
<dbReference type="InterPro" id="IPR051057">
    <property type="entry name" value="PI-PLC_domain"/>
</dbReference>
<dbReference type="RefSeq" id="XP_046115538.1">
    <property type="nucleotide sequence ID" value="XM_046264018.1"/>
</dbReference>
<feature type="transmembrane region" description="Helical" evidence="1">
    <location>
        <begin position="21"/>
        <end position="40"/>
    </location>
</feature>
<dbReference type="Gene3D" id="3.20.20.190">
    <property type="entry name" value="Phosphatidylinositol (PI) phosphodiesterase"/>
    <property type="match status" value="1"/>
</dbReference>
<gene>
    <name evidence="3" type="ORF">F5Z01DRAFT_663183</name>
</gene>
<dbReference type="AlphaFoldDB" id="A0A9P7ZGB8"/>
<accession>A0A9P7ZGB8</accession>
<feature type="domain" description="Phosphatidylinositol-specific phospholipase C X" evidence="2">
    <location>
        <begin position="78"/>
        <end position="230"/>
    </location>
</feature>
<proteinExistence type="predicted"/>
<dbReference type="SUPFAM" id="SSF51695">
    <property type="entry name" value="PLC-like phosphodiesterases"/>
    <property type="match status" value="1"/>
</dbReference>
<name>A0A9P7ZGB8_9HYPO</name>